<keyword evidence="3" id="KW-1185">Reference proteome</keyword>
<dbReference type="PANTHER" id="PTHR46401">
    <property type="entry name" value="GLYCOSYLTRANSFERASE WBBK-RELATED"/>
    <property type="match status" value="1"/>
</dbReference>
<keyword evidence="1 2" id="KW-0808">Transferase</keyword>
<dbReference type="EMBL" id="SSMD01000001">
    <property type="protein sequence ID" value="THD76937.1"/>
    <property type="molecule type" value="Genomic_DNA"/>
</dbReference>
<evidence type="ECO:0000313" key="3">
    <source>
        <dbReference type="Proteomes" id="UP000306113"/>
    </source>
</evidence>
<name>A0A4S3MEM0_9RHOB</name>
<dbReference type="RefSeq" id="WP_136337881.1">
    <property type="nucleotide sequence ID" value="NZ_SSMD01000001.1"/>
</dbReference>
<dbReference type="SUPFAM" id="SSF53756">
    <property type="entry name" value="UDP-Glycosyltransferase/glycogen phosphorylase"/>
    <property type="match status" value="1"/>
</dbReference>
<reference evidence="2 3" key="1">
    <citation type="submission" date="2019-04" db="EMBL/GenBank/DDBJ databases">
        <title>Draft genome sequence of Youngimonas vesicularis.</title>
        <authorList>
            <person name="Hameed A."/>
        </authorList>
    </citation>
    <scope>NUCLEOTIDE SEQUENCE [LARGE SCALE GENOMIC DNA]</scope>
    <source>
        <strain evidence="2 3">CC-AMW-E</strain>
    </source>
</reference>
<proteinExistence type="predicted"/>
<dbReference type="AlphaFoldDB" id="A0A4S3MEM0"/>
<protein>
    <submittedName>
        <fullName evidence="2">Glycosyltransferase</fullName>
    </submittedName>
</protein>
<comment type="caution">
    <text evidence="2">The sequence shown here is derived from an EMBL/GenBank/DDBJ whole genome shotgun (WGS) entry which is preliminary data.</text>
</comment>
<dbReference type="GO" id="GO:0016757">
    <property type="term" value="F:glycosyltransferase activity"/>
    <property type="evidence" value="ECO:0007669"/>
    <property type="project" value="TreeGrafter"/>
</dbReference>
<dbReference type="Gene3D" id="3.40.50.2000">
    <property type="entry name" value="Glycogen Phosphorylase B"/>
    <property type="match status" value="1"/>
</dbReference>
<gene>
    <name evidence="2" type="ORF">E7681_03590</name>
</gene>
<dbReference type="Pfam" id="PF13692">
    <property type="entry name" value="Glyco_trans_1_4"/>
    <property type="match status" value="1"/>
</dbReference>
<organism evidence="2 3">
    <name type="scientific">Thalassobius vesicularis</name>
    <dbReference type="NCBI Taxonomy" id="1294297"/>
    <lineage>
        <taxon>Bacteria</taxon>
        <taxon>Pseudomonadati</taxon>
        <taxon>Pseudomonadota</taxon>
        <taxon>Alphaproteobacteria</taxon>
        <taxon>Rhodobacterales</taxon>
        <taxon>Roseobacteraceae</taxon>
        <taxon>Thalassovita</taxon>
    </lineage>
</organism>
<dbReference type="PANTHER" id="PTHR46401:SF2">
    <property type="entry name" value="GLYCOSYLTRANSFERASE WBBK-RELATED"/>
    <property type="match status" value="1"/>
</dbReference>
<dbReference type="OrthoDB" id="9790710at2"/>
<sequence>MSDAKRIAVLSSAGGGGAGIAALRMARALSSSDTMQADFIDIATLGEAVSQSISPQDSFTNHTISDTHLTVEYPGYQRGWMVDLLDQNYDLVNVHWASYLISNSELLALALRGKPMLFMMHDFYYSTGGCHYPATCTQLGTGCLACPQVDTKRVSRSVIAENYKLKQKLFSLPNVHIAAPSAYLRDEVVKSGLVPRSRGHVLRNAYVPVAEFDVERPFSNRILLIADSLHEGRKNMRFALEVLASLRSLGQQDFMVDVVGTAAPEMKAYLAATGVRHVFHGRITDHAALAEIMQKTDVLLSASLEDNWPNILVEAGSYGCVPVVGPGHGCEEFVRRYGYGAVAEDYTIPSFVAALLDILSSHSAEARAQATLAIREEHAPANVARDFAALMDSMAAGERAGKIPA</sequence>
<dbReference type="Proteomes" id="UP000306113">
    <property type="component" value="Unassembled WGS sequence"/>
</dbReference>
<accession>A0A4S3MEM0</accession>
<dbReference type="GO" id="GO:0009103">
    <property type="term" value="P:lipopolysaccharide biosynthetic process"/>
    <property type="evidence" value="ECO:0007669"/>
    <property type="project" value="TreeGrafter"/>
</dbReference>
<evidence type="ECO:0000256" key="1">
    <source>
        <dbReference type="ARBA" id="ARBA00022679"/>
    </source>
</evidence>
<evidence type="ECO:0000313" key="2">
    <source>
        <dbReference type="EMBL" id="THD76937.1"/>
    </source>
</evidence>